<evidence type="ECO:0000313" key="2">
    <source>
        <dbReference type="EMBL" id="MCL3998134.1"/>
    </source>
</evidence>
<evidence type="ECO:0000256" key="1">
    <source>
        <dbReference type="SAM" id="SignalP"/>
    </source>
</evidence>
<dbReference type="Proteomes" id="UP001202052">
    <property type="component" value="Unassembled WGS sequence"/>
</dbReference>
<protein>
    <submittedName>
        <fullName evidence="2">Uncharacterized protein</fullName>
    </submittedName>
</protein>
<keyword evidence="1" id="KW-0732">Signal</keyword>
<reference evidence="2 3" key="1">
    <citation type="submission" date="2022-05" db="EMBL/GenBank/DDBJ databases">
        <title>Genome Resource of Streptomyces lavenduligriseus GA1-1, a Strain with Broad-Spectrum Antifungal Activity against Phytopathogenic Fungi.</title>
        <authorList>
            <person name="Qi D."/>
        </authorList>
    </citation>
    <scope>NUCLEOTIDE SEQUENCE [LARGE SCALE GENOMIC DNA]</scope>
    <source>
        <strain evidence="2 3">GA1-1</strain>
    </source>
</reference>
<proteinExistence type="predicted"/>
<sequence>MRVRTALAAAALALTAVTVTAATAAAAPSPGLNDDDFVGAAYQLSGQSSVAVCAHDGSLGACVATDGDD</sequence>
<comment type="caution">
    <text evidence="2">The sequence shown here is derived from an EMBL/GenBank/DDBJ whole genome shotgun (WGS) entry which is preliminary data.</text>
</comment>
<gene>
    <name evidence="2" type="ORF">M4438_32305</name>
</gene>
<accession>A0ABT0P327</accession>
<organism evidence="2 3">
    <name type="scientific">Streptomyces lavenduligriseus</name>
    <dbReference type="NCBI Taxonomy" id="67315"/>
    <lineage>
        <taxon>Bacteria</taxon>
        <taxon>Bacillati</taxon>
        <taxon>Actinomycetota</taxon>
        <taxon>Actinomycetes</taxon>
        <taxon>Kitasatosporales</taxon>
        <taxon>Streptomycetaceae</taxon>
        <taxon>Streptomyces</taxon>
    </lineage>
</organism>
<keyword evidence="3" id="KW-1185">Reference proteome</keyword>
<feature type="chain" id="PRO_5047174968" evidence="1">
    <location>
        <begin position="22"/>
        <end position="69"/>
    </location>
</feature>
<dbReference type="RefSeq" id="WP_249492832.1">
    <property type="nucleotide sequence ID" value="NZ_JAMCCK010000057.1"/>
</dbReference>
<evidence type="ECO:0000313" key="3">
    <source>
        <dbReference type="Proteomes" id="UP001202052"/>
    </source>
</evidence>
<dbReference type="EMBL" id="JAMCCK010000057">
    <property type="protein sequence ID" value="MCL3998134.1"/>
    <property type="molecule type" value="Genomic_DNA"/>
</dbReference>
<feature type="signal peptide" evidence="1">
    <location>
        <begin position="1"/>
        <end position="21"/>
    </location>
</feature>
<name>A0ABT0P327_9ACTN</name>